<dbReference type="RefSeq" id="WP_328953657.1">
    <property type="nucleotide sequence ID" value="NZ_CP108110.1"/>
</dbReference>
<gene>
    <name evidence="1" type="ORF">OHA16_06165</name>
    <name evidence="2" type="ORF">OHA16_12125</name>
</gene>
<organism evidence="2 3">
    <name type="scientific">Kitasatospora purpeofusca</name>
    <dbReference type="NCBI Taxonomy" id="67352"/>
    <lineage>
        <taxon>Bacteria</taxon>
        <taxon>Bacillati</taxon>
        <taxon>Actinomycetota</taxon>
        <taxon>Actinomycetes</taxon>
        <taxon>Kitasatosporales</taxon>
        <taxon>Streptomycetaceae</taxon>
        <taxon>Kitasatospora</taxon>
    </lineage>
</organism>
<name>A0ABZ1TXI0_9ACTN</name>
<sequence>MNATLTPELCAAVDQFGHRYDTAQNLIRECAAHDWARIAIVMGVSGFLEDGDHWYGTEAEQVRAASNYDTAKRWFTEECGPIGGTWDDTGWLMYDADDPTAVAVAERVTGCLHGYPFLDEDDHGEREHAAMLAEIDQEMPGTYPDDVDASDVFRELDCPELGRITSDDVTDAMRSLGYTPCSDCTEWLTPMTTRCGEPLCRDCALEESRPAQSTTVPIPGADPWRAYTVYGHGEPLTDVLTPYLDGYATQQGAAYREDVRAIVRGSRTGYRAVYGRAA</sequence>
<accession>A0ABZ1TXI0</accession>
<proteinExistence type="predicted"/>
<evidence type="ECO:0008006" key="4">
    <source>
        <dbReference type="Google" id="ProtNLM"/>
    </source>
</evidence>
<dbReference type="EMBL" id="CP108110">
    <property type="protein sequence ID" value="WUQ82603.1"/>
    <property type="molecule type" value="Genomic_DNA"/>
</dbReference>
<evidence type="ECO:0000313" key="1">
    <source>
        <dbReference type="EMBL" id="WUQ82603.1"/>
    </source>
</evidence>
<reference evidence="2" key="1">
    <citation type="submission" date="2022-10" db="EMBL/GenBank/DDBJ databases">
        <title>The complete genomes of actinobacterial strains from the NBC collection.</title>
        <authorList>
            <person name="Joergensen T.S."/>
            <person name="Alvarez Arevalo M."/>
            <person name="Sterndorff E.B."/>
            <person name="Faurdal D."/>
            <person name="Vuksanovic O."/>
            <person name="Mourched A.-S."/>
            <person name="Charusanti P."/>
            <person name="Shaw S."/>
            <person name="Blin K."/>
            <person name="Weber T."/>
        </authorList>
    </citation>
    <scope>NUCLEOTIDE SEQUENCE</scope>
    <source>
        <strain evidence="2">NBC_00222</strain>
    </source>
</reference>
<evidence type="ECO:0000313" key="2">
    <source>
        <dbReference type="EMBL" id="WUQ83650.1"/>
    </source>
</evidence>
<evidence type="ECO:0000313" key="3">
    <source>
        <dbReference type="Proteomes" id="UP001432222"/>
    </source>
</evidence>
<dbReference type="EMBL" id="CP108110">
    <property type="protein sequence ID" value="WUQ83650.1"/>
    <property type="molecule type" value="Genomic_DNA"/>
</dbReference>
<protein>
    <recommendedName>
        <fullName evidence="4">Antirestriction protein ArdA</fullName>
    </recommendedName>
</protein>
<keyword evidence="3" id="KW-1185">Reference proteome</keyword>
<dbReference type="Proteomes" id="UP001432222">
    <property type="component" value="Chromosome"/>
</dbReference>